<dbReference type="SUPFAM" id="SSF50331">
    <property type="entry name" value="MOP-like"/>
    <property type="match status" value="1"/>
</dbReference>
<dbReference type="NCBIfam" id="TIGR02142">
    <property type="entry name" value="modC_ABC"/>
    <property type="match status" value="1"/>
</dbReference>
<keyword evidence="3 9" id="KW-0500">Molybdenum</keyword>
<dbReference type="Pfam" id="PF03459">
    <property type="entry name" value="TOBE"/>
    <property type="match status" value="1"/>
</dbReference>
<dbReference type="InterPro" id="IPR004606">
    <property type="entry name" value="Mop_domain"/>
</dbReference>
<dbReference type="PANTHER" id="PTHR43514:SF10">
    <property type="entry name" value="MOLYBDENUM IMPORT ATP-BINDING PROTEIN MODC 2"/>
    <property type="match status" value="1"/>
</dbReference>
<evidence type="ECO:0000256" key="1">
    <source>
        <dbReference type="ARBA" id="ARBA00022448"/>
    </source>
</evidence>
<dbReference type="PROSITE" id="PS51866">
    <property type="entry name" value="MOP"/>
    <property type="match status" value="1"/>
</dbReference>
<evidence type="ECO:0000259" key="10">
    <source>
        <dbReference type="PROSITE" id="PS50893"/>
    </source>
</evidence>
<dbReference type="InterPro" id="IPR003593">
    <property type="entry name" value="AAA+_ATPase"/>
</dbReference>
<keyword evidence="5" id="KW-0547">Nucleotide-binding</keyword>
<evidence type="ECO:0000256" key="2">
    <source>
        <dbReference type="ARBA" id="ARBA00022475"/>
    </source>
</evidence>
<dbReference type="InterPro" id="IPR050334">
    <property type="entry name" value="Molybdenum_import_ModC"/>
</dbReference>
<proteinExistence type="predicted"/>
<dbReference type="InterPro" id="IPR027417">
    <property type="entry name" value="P-loop_NTPase"/>
</dbReference>
<comment type="caution">
    <text evidence="12">The sequence shown here is derived from an EMBL/GenBank/DDBJ whole genome shotgun (WGS) entry which is preliminary data.</text>
</comment>
<dbReference type="InterPro" id="IPR017871">
    <property type="entry name" value="ABC_transporter-like_CS"/>
</dbReference>
<feature type="domain" description="ABC transporter" evidence="10">
    <location>
        <begin position="3"/>
        <end position="235"/>
    </location>
</feature>
<keyword evidence="4" id="KW-0997">Cell inner membrane</keyword>
<organism evidence="12 13">
    <name type="scientific">Amphritea pacifica</name>
    <dbReference type="NCBI Taxonomy" id="2811233"/>
    <lineage>
        <taxon>Bacteria</taxon>
        <taxon>Pseudomonadati</taxon>
        <taxon>Pseudomonadota</taxon>
        <taxon>Gammaproteobacteria</taxon>
        <taxon>Oceanospirillales</taxon>
        <taxon>Oceanospirillaceae</taxon>
        <taxon>Amphritea</taxon>
    </lineage>
</organism>
<dbReference type="Pfam" id="PF00005">
    <property type="entry name" value="ABC_tran"/>
    <property type="match status" value="1"/>
</dbReference>
<keyword evidence="2" id="KW-1003">Cell membrane</keyword>
<evidence type="ECO:0000256" key="4">
    <source>
        <dbReference type="ARBA" id="ARBA00022519"/>
    </source>
</evidence>
<keyword evidence="13" id="KW-1185">Reference proteome</keyword>
<dbReference type="Gene3D" id="3.40.50.300">
    <property type="entry name" value="P-loop containing nucleotide triphosphate hydrolases"/>
    <property type="match status" value="1"/>
</dbReference>
<dbReference type="SUPFAM" id="SSF52540">
    <property type="entry name" value="P-loop containing nucleoside triphosphate hydrolases"/>
    <property type="match status" value="1"/>
</dbReference>
<gene>
    <name evidence="12" type="primary">modC</name>
    <name evidence="12" type="ORF">JW498_00585</name>
</gene>
<dbReference type="InterPro" id="IPR003439">
    <property type="entry name" value="ABC_transporter-like_ATP-bd"/>
</dbReference>
<dbReference type="Proteomes" id="UP000760472">
    <property type="component" value="Unassembled WGS sequence"/>
</dbReference>
<evidence type="ECO:0000256" key="7">
    <source>
        <dbReference type="ARBA" id="ARBA00022967"/>
    </source>
</evidence>
<keyword evidence="6 12" id="KW-0067">ATP-binding</keyword>
<keyword evidence="1" id="KW-0813">Transport</keyword>
<dbReference type="PROSITE" id="PS00211">
    <property type="entry name" value="ABC_TRANSPORTER_1"/>
    <property type="match status" value="1"/>
</dbReference>
<dbReference type="SMART" id="SM00382">
    <property type="entry name" value="AAA"/>
    <property type="match status" value="1"/>
</dbReference>
<reference evidence="12 13" key="1">
    <citation type="submission" date="2021-02" db="EMBL/GenBank/DDBJ databases">
        <title>A novel species of genus Amphritea isolated from a fishpond in China.</title>
        <authorList>
            <person name="Lu H."/>
        </authorList>
    </citation>
    <scope>NUCLEOTIDE SEQUENCE [LARGE SCALE GENOMIC DNA]</scope>
    <source>
        <strain evidence="12 13">RP18W</strain>
    </source>
</reference>
<dbReference type="InterPro" id="IPR011868">
    <property type="entry name" value="ModC_ABC_ATP-bd"/>
</dbReference>
<evidence type="ECO:0000256" key="8">
    <source>
        <dbReference type="ARBA" id="ARBA00023136"/>
    </source>
</evidence>
<keyword evidence="8" id="KW-0472">Membrane</keyword>
<dbReference type="EMBL" id="JAFFZP010000001">
    <property type="protein sequence ID" value="MBN0985859.1"/>
    <property type="molecule type" value="Genomic_DNA"/>
</dbReference>
<evidence type="ECO:0000259" key="11">
    <source>
        <dbReference type="PROSITE" id="PS51866"/>
    </source>
</evidence>
<keyword evidence="7" id="KW-1278">Translocase</keyword>
<dbReference type="PANTHER" id="PTHR43514">
    <property type="entry name" value="ABC TRANSPORTER I FAMILY MEMBER 10"/>
    <property type="match status" value="1"/>
</dbReference>
<dbReference type="InterPro" id="IPR005116">
    <property type="entry name" value="Transp-assoc_OB_typ1"/>
</dbReference>
<evidence type="ECO:0000256" key="5">
    <source>
        <dbReference type="ARBA" id="ARBA00022741"/>
    </source>
</evidence>
<dbReference type="RefSeq" id="WP_205209500.1">
    <property type="nucleotide sequence ID" value="NZ_JAFFZO010000006.1"/>
</dbReference>
<evidence type="ECO:0000256" key="6">
    <source>
        <dbReference type="ARBA" id="ARBA00022840"/>
    </source>
</evidence>
<dbReference type="Gene3D" id="2.40.50.100">
    <property type="match status" value="1"/>
</dbReference>
<dbReference type="InterPro" id="IPR008995">
    <property type="entry name" value="Mo/tungstate-bd_C_term_dom"/>
</dbReference>
<dbReference type="PROSITE" id="PS50893">
    <property type="entry name" value="ABC_TRANSPORTER_2"/>
    <property type="match status" value="1"/>
</dbReference>
<feature type="domain" description="Mop" evidence="11">
    <location>
        <begin position="294"/>
        <end position="359"/>
    </location>
</feature>
<accession>A0ABS2W2C4</accession>
<name>A0ABS2W2C4_9GAMM</name>
<protein>
    <submittedName>
        <fullName evidence="12">Molybdenum ABC transporter ATP-binding protein</fullName>
    </submittedName>
</protein>
<evidence type="ECO:0000313" key="13">
    <source>
        <dbReference type="Proteomes" id="UP000760472"/>
    </source>
</evidence>
<sequence>MSVRADIHARFKLNYAGFALDVDLNLPSQGVTALFGPSGSGKSTLLRCIAGLERAAGSLTVKGEVWQDETHFLPTHQRPIGYVFQEANLFPHLSVKANLNYGFKRQPHRHDGFSLDEIVDLLGIAHLLDRKPERLSGGEKQRVAIARALAVNPRLLLMDEPLAALDLARKREILPFLERLHEALEMPVIYVTHAANEVARLADHLVVLNQGVVQSAGPLNETFSHAELPQQASDAGSAIIEARITGLQPQWHLALAGFEGGELWIRDLSFHVGQTVRFQVMARDVSLALTADHSSSIANVLPAVVDQISDGDHPGIAIVRLKIGKNYILSRLTQRSLYSLGLSVGDSVWAQIKSAAIVE</sequence>
<evidence type="ECO:0000256" key="9">
    <source>
        <dbReference type="PROSITE-ProRule" id="PRU01213"/>
    </source>
</evidence>
<evidence type="ECO:0000256" key="3">
    <source>
        <dbReference type="ARBA" id="ARBA00022505"/>
    </source>
</evidence>
<dbReference type="GO" id="GO:0005524">
    <property type="term" value="F:ATP binding"/>
    <property type="evidence" value="ECO:0007669"/>
    <property type="project" value="UniProtKB-KW"/>
</dbReference>
<evidence type="ECO:0000313" key="12">
    <source>
        <dbReference type="EMBL" id="MBN0985859.1"/>
    </source>
</evidence>